<organism evidence="11">
    <name type="scientific">freshwater metagenome</name>
    <dbReference type="NCBI Taxonomy" id="449393"/>
    <lineage>
        <taxon>unclassified sequences</taxon>
        <taxon>metagenomes</taxon>
        <taxon>ecological metagenomes</taxon>
    </lineage>
</organism>
<keyword evidence="7" id="KW-0406">Ion transport</keyword>
<dbReference type="PANTHER" id="PTHR32507:SF7">
    <property type="entry name" value="K(+)_H(+) ANTIPORTER NHAP2"/>
    <property type="match status" value="1"/>
</dbReference>
<keyword evidence="3" id="KW-0050">Antiport</keyword>
<feature type="transmembrane region" description="Helical" evidence="9">
    <location>
        <begin position="188"/>
        <end position="209"/>
    </location>
</feature>
<evidence type="ECO:0000313" key="11">
    <source>
        <dbReference type="EMBL" id="CAB4702088.1"/>
    </source>
</evidence>
<comment type="subcellular location">
    <subcellularLocation>
        <location evidence="1">Cell membrane</location>
        <topology evidence="1">Multi-pass membrane protein</topology>
    </subcellularLocation>
</comment>
<keyword evidence="2" id="KW-0813">Transport</keyword>
<keyword evidence="6 9" id="KW-1133">Transmembrane helix</keyword>
<evidence type="ECO:0000256" key="2">
    <source>
        <dbReference type="ARBA" id="ARBA00022448"/>
    </source>
</evidence>
<dbReference type="InterPro" id="IPR036721">
    <property type="entry name" value="RCK_C_sf"/>
</dbReference>
<dbReference type="GO" id="GO:1902600">
    <property type="term" value="P:proton transmembrane transport"/>
    <property type="evidence" value="ECO:0007669"/>
    <property type="project" value="InterPro"/>
</dbReference>
<dbReference type="PANTHER" id="PTHR32507">
    <property type="entry name" value="NA(+)/H(+) ANTIPORTER 1"/>
    <property type="match status" value="1"/>
</dbReference>
<evidence type="ECO:0000256" key="4">
    <source>
        <dbReference type="ARBA" id="ARBA00022475"/>
    </source>
</evidence>
<feature type="transmembrane region" description="Helical" evidence="9">
    <location>
        <begin position="88"/>
        <end position="111"/>
    </location>
</feature>
<dbReference type="PROSITE" id="PS51202">
    <property type="entry name" value="RCK_C"/>
    <property type="match status" value="1"/>
</dbReference>
<dbReference type="InterPro" id="IPR038770">
    <property type="entry name" value="Na+/solute_symporter_sf"/>
</dbReference>
<dbReference type="InterPro" id="IPR006037">
    <property type="entry name" value="RCK_C"/>
</dbReference>
<feature type="transmembrane region" description="Helical" evidence="9">
    <location>
        <begin position="304"/>
        <end position="328"/>
    </location>
</feature>
<dbReference type="NCBIfam" id="NF003716">
    <property type="entry name" value="PRK05326.1-3"/>
    <property type="match status" value="1"/>
</dbReference>
<evidence type="ECO:0000256" key="3">
    <source>
        <dbReference type="ARBA" id="ARBA00022449"/>
    </source>
</evidence>
<feature type="transmembrane region" description="Helical" evidence="9">
    <location>
        <begin position="34"/>
        <end position="55"/>
    </location>
</feature>
<evidence type="ECO:0000256" key="1">
    <source>
        <dbReference type="ARBA" id="ARBA00004651"/>
    </source>
</evidence>
<dbReference type="GO" id="GO:0006813">
    <property type="term" value="P:potassium ion transport"/>
    <property type="evidence" value="ECO:0007669"/>
    <property type="project" value="InterPro"/>
</dbReference>
<dbReference type="GO" id="GO:0015297">
    <property type="term" value="F:antiporter activity"/>
    <property type="evidence" value="ECO:0007669"/>
    <property type="project" value="UniProtKB-KW"/>
</dbReference>
<evidence type="ECO:0000256" key="9">
    <source>
        <dbReference type="SAM" id="Phobius"/>
    </source>
</evidence>
<gene>
    <name evidence="11" type="ORF">UFOPK2399_01428</name>
</gene>
<dbReference type="EMBL" id="CAEZXP010000004">
    <property type="protein sequence ID" value="CAB4702088.1"/>
    <property type="molecule type" value="Genomic_DNA"/>
</dbReference>
<feature type="transmembrane region" description="Helical" evidence="9">
    <location>
        <begin position="7"/>
        <end position="28"/>
    </location>
</feature>
<accession>A0A6J6PZW7</accession>
<keyword evidence="8 9" id="KW-0472">Membrane</keyword>
<sequence length="484" mass="50702">MERVDEGLVILVVGAVLAASVFAAFGAARTGLPVLVAFLGIGMFMGSDGPGGIAFDDAELTRRIGTVGLALILFEGGLQTSWRRLREVAVPAALLSTVGVVVSTLVTAVAAHLLFTLTWLEAALLGAVVASTDAAAVFSTLRATNIRRRLARTLEAESGGNDPMAIALTLGLIAWIEHPAGHGFLDLTVLVIRQLGLGLVVGLALAYVATRIFARIPDAVAAFVPVASLAAAALSFGAAAVLGGSGFLAVYIVGLAVGSTPSRYRQQLAAFHEGVAFLAQVVLFVVLGLLVFPRDLPAVALPGIGLAAALIFIARPAAVWASTALLSFTRRERVLLGWAGLRGAAPIVLATFALTSTVEHRETIFNGVFFVVIVSALLQGTTLEQLATRLRLVSSWKPETVVAIPPEYVVIEFAVEGNHAINGSAVRELGLPRDALVAWVTRGGNPIPPRGSTVVEAGDRLSVITPRHRSPDLEDVLSRWRRLI</sequence>
<evidence type="ECO:0000256" key="6">
    <source>
        <dbReference type="ARBA" id="ARBA00022989"/>
    </source>
</evidence>
<dbReference type="Gene3D" id="3.30.70.1450">
    <property type="entry name" value="Regulator of K+ conductance, C-terminal domain"/>
    <property type="match status" value="1"/>
</dbReference>
<feature type="transmembrane region" description="Helical" evidence="9">
    <location>
        <begin position="270"/>
        <end position="292"/>
    </location>
</feature>
<dbReference type="GO" id="GO:0005886">
    <property type="term" value="C:plasma membrane"/>
    <property type="evidence" value="ECO:0007669"/>
    <property type="project" value="UniProtKB-SubCell"/>
</dbReference>
<feature type="transmembrane region" description="Helical" evidence="9">
    <location>
        <begin position="117"/>
        <end position="138"/>
    </location>
</feature>
<feature type="transmembrane region" description="Helical" evidence="9">
    <location>
        <begin position="335"/>
        <end position="358"/>
    </location>
</feature>
<dbReference type="NCBIfam" id="NF003715">
    <property type="entry name" value="PRK05326.1-2"/>
    <property type="match status" value="1"/>
</dbReference>
<evidence type="ECO:0000256" key="5">
    <source>
        <dbReference type="ARBA" id="ARBA00022692"/>
    </source>
</evidence>
<proteinExistence type="predicted"/>
<dbReference type="InterPro" id="IPR006153">
    <property type="entry name" value="Cation/H_exchanger_TM"/>
</dbReference>
<evidence type="ECO:0000256" key="8">
    <source>
        <dbReference type="ARBA" id="ARBA00023136"/>
    </source>
</evidence>
<reference evidence="11" key="1">
    <citation type="submission" date="2020-05" db="EMBL/GenBank/DDBJ databases">
        <authorList>
            <person name="Chiriac C."/>
            <person name="Salcher M."/>
            <person name="Ghai R."/>
            <person name="Kavagutti S V."/>
        </authorList>
    </citation>
    <scope>NUCLEOTIDE SEQUENCE</scope>
</reference>
<dbReference type="AlphaFoldDB" id="A0A6J6PZW7"/>
<evidence type="ECO:0000259" key="10">
    <source>
        <dbReference type="PROSITE" id="PS51202"/>
    </source>
</evidence>
<protein>
    <submittedName>
        <fullName evidence="11">Unannotated protein</fullName>
    </submittedName>
</protein>
<feature type="domain" description="RCK C-terminal" evidence="10">
    <location>
        <begin position="398"/>
        <end position="479"/>
    </location>
</feature>
<dbReference type="SUPFAM" id="SSF116726">
    <property type="entry name" value="TrkA C-terminal domain-like"/>
    <property type="match status" value="1"/>
</dbReference>
<feature type="transmembrane region" description="Helical" evidence="9">
    <location>
        <begin position="240"/>
        <end position="258"/>
    </location>
</feature>
<dbReference type="Pfam" id="PF02080">
    <property type="entry name" value="TrkA_C"/>
    <property type="match status" value="1"/>
</dbReference>
<dbReference type="GO" id="GO:0008324">
    <property type="term" value="F:monoatomic cation transmembrane transporter activity"/>
    <property type="evidence" value="ECO:0007669"/>
    <property type="project" value="InterPro"/>
</dbReference>
<evidence type="ECO:0000256" key="7">
    <source>
        <dbReference type="ARBA" id="ARBA00023065"/>
    </source>
</evidence>
<dbReference type="Pfam" id="PF00999">
    <property type="entry name" value="Na_H_Exchanger"/>
    <property type="match status" value="1"/>
</dbReference>
<name>A0A6J6PZW7_9ZZZZ</name>
<feature type="transmembrane region" description="Helical" evidence="9">
    <location>
        <begin position="159"/>
        <end position="176"/>
    </location>
</feature>
<keyword evidence="4" id="KW-1003">Cell membrane</keyword>
<feature type="transmembrane region" description="Helical" evidence="9">
    <location>
        <begin position="364"/>
        <end position="383"/>
    </location>
</feature>
<dbReference type="Gene3D" id="1.20.1530.20">
    <property type="match status" value="1"/>
</dbReference>
<keyword evidence="5 9" id="KW-0812">Transmembrane</keyword>